<keyword evidence="14" id="KW-1185">Reference proteome</keyword>
<reference evidence="13" key="1">
    <citation type="submission" date="2023-05" db="EMBL/GenBank/DDBJ databases">
        <title>Nepenthes gracilis genome sequencing.</title>
        <authorList>
            <person name="Fukushima K."/>
        </authorList>
    </citation>
    <scope>NUCLEOTIDE SEQUENCE</scope>
    <source>
        <strain evidence="13">SING2019-196</strain>
    </source>
</reference>
<dbReference type="CDD" id="cd16461">
    <property type="entry name" value="RING-H2_EL5-like"/>
    <property type="match status" value="1"/>
</dbReference>
<evidence type="ECO:0000256" key="8">
    <source>
        <dbReference type="ARBA" id="ARBA00022833"/>
    </source>
</evidence>
<keyword evidence="4" id="KW-0808">Transferase</keyword>
<comment type="caution">
    <text evidence="13">The sequence shown here is derived from an EMBL/GenBank/DDBJ whole genome shotgun (WGS) entry which is preliminary data.</text>
</comment>
<evidence type="ECO:0000256" key="5">
    <source>
        <dbReference type="ARBA" id="ARBA00022723"/>
    </source>
</evidence>
<dbReference type="EC" id="2.3.2.27" evidence="3"/>
<evidence type="ECO:0000256" key="11">
    <source>
        <dbReference type="SAM" id="Phobius"/>
    </source>
</evidence>
<dbReference type="InterPro" id="IPR013083">
    <property type="entry name" value="Znf_RING/FYVE/PHD"/>
</dbReference>
<evidence type="ECO:0000313" key="14">
    <source>
        <dbReference type="Proteomes" id="UP001279734"/>
    </source>
</evidence>
<dbReference type="Proteomes" id="UP001279734">
    <property type="component" value="Unassembled WGS sequence"/>
</dbReference>
<keyword evidence="6 9" id="KW-0863">Zinc-finger</keyword>
<evidence type="ECO:0000259" key="12">
    <source>
        <dbReference type="PROSITE" id="PS50089"/>
    </source>
</evidence>
<dbReference type="InterPro" id="IPR001841">
    <property type="entry name" value="Znf_RING"/>
</dbReference>
<feature type="region of interest" description="Disordered" evidence="10">
    <location>
        <begin position="55"/>
        <end position="79"/>
    </location>
</feature>
<dbReference type="PROSITE" id="PS50089">
    <property type="entry name" value="ZF_RING_2"/>
    <property type="match status" value="1"/>
</dbReference>
<protein>
    <recommendedName>
        <fullName evidence="3">RING-type E3 ubiquitin transferase</fullName>
        <ecNumber evidence="3">2.3.2.27</ecNumber>
    </recommendedName>
</protein>
<dbReference type="GO" id="GO:0061630">
    <property type="term" value="F:ubiquitin protein ligase activity"/>
    <property type="evidence" value="ECO:0007669"/>
    <property type="project" value="UniProtKB-EC"/>
</dbReference>
<keyword evidence="11" id="KW-1133">Transmembrane helix</keyword>
<dbReference type="SUPFAM" id="SSF57850">
    <property type="entry name" value="RING/U-box"/>
    <property type="match status" value="1"/>
</dbReference>
<evidence type="ECO:0000256" key="7">
    <source>
        <dbReference type="ARBA" id="ARBA00022786"/>
    </source>
</evidence>
<accession>A0AAD3Y025</accession>
<feature type="domain" description="RING-type" evidence="12">
    <location>
        <begin position="113"/>
        <end position="155"/>
    </location>
</feature>
<keyword evidence="11" id="KW-0472">Membrane</keyword>
<dbReference type="PANTHER" id="PTHR46913:SF23">
    <property type="entry name" value="E3 UBIQUITIN-PROTEIN LIGASE RHA4A-RELATED"/>
    <property type="match status" value="1"/>
</dbReference>
<comment type="pathway">
    <text evidence="2">Protein modification; protein ubiquitination.</text>
</comment>
<dbReference type="Gene3D" id="3.30.40.10">
    <property type="entry name" value="Zinc/RING finger domain, C3HC4 (zinc finger)"/>
    <property type="match status" value="1"/>
</dbReference>
<dbReference type="PANTHER" id="PTHR46913">
    <property type="entry name" value="RING-H2 FINGER PROTEIN ATL16"/>
    <property type="match status" value="1"/>
</dbReference>
<evidence type="ECO:0000256" key="1">
    <source>
        <dbReference type="ARBA" id="ARBA00000900"/>
    </source>
</evidence>
<evidence type="ECO:0000313" key="13">
    <source>
        <dbReference type="EMBL" id="GMH22634.1"/>
    </source>
</evidence>
<feature type="transmembrane region" description="Helical" evidence="11">
    <location>
        <begin position="21"/>
        <end position="45"/>
    </location>
</feature>
<dbReference type="GO" id="GO:0008270">
    <property type="term" value="F:zinc ion binding"/>
    <property type="evidence" value="ECO:0007669"/>
    <property type="project" value="UniProtKB-KW"/>
</dbReference>
<evidence type="ECO:0000256" key="6">
    <source>
        <dbReference type="ARBA" id="ARBA00022771"/>
    </source>
</evidence>
<gene>
    <name evidence="13" type="ORF">Nepgr_024477</name>
</gene>
<dbReference type="AlphaFoldDB" id="A0AAD3Y025"/>
<name>A0AAD3Y025_NEPGR</name>
<evidence type="ECO:0000256" key="2">
    <source>
        <dbReference type="ARBA" id="ARBA00004906"/>
    </source>
</evidence>
<keyword evidence="8" id="KW-0862">Zinc</keyword>
<evidence type="ECO:0000256" key="9">
    <source>
        <dbReference type="PROSITE-ProRule" id="PRU00175"/>
    </source>
</evidence>
<dbReference type="EMBL" id="BSYO01000025">
    <property type="protein sequence ID" value="GMH22634.1"/>
    <property type="molecule type" value="Genomic_DNA"/>
</dbReference>
<evidence type="ECO:0000256" key="10">
    <source>
        <dbReference type="SAM" id="MobiDB-lite"/>
    </source>
</evidence>
<keyword evidence="11" id="KW-0812">Transmembrane</keyword>
<feature type="compositionally biased region" description="Pro residues" evidence="10">
    <location>
        <begin position="58"/>
        <end position="72"/>
    </location>
</feature>
<organism evidence="13 14">
    <name type="scientific">Nepenthes gracilis</name>
    <name type="common">Slender pitcher plant</name>
    <dbReference type="NCBI Taxonomy" id="150966"/>
    <lineage>
        <taxon>Eukaryota</taxon>
        <taxon>Viridiplantae</taxon>
        <taxon>Streptophyta</taxon>
        <taxon>Embryophyta</taxon>
        <taxon>Tracheophyta</taxon>
        <taxon>Spermatophyta</taxon>
        <taxon>Magnoliopsida</taxon>
        <taxon>eudicotyledons</taxon>
        <taxon>Gunneridae</taxon>
        <taxon>Pentapetalae</taxon>
        <taxon>Caryophyllales</taxon>
        <taxon>Nepenthaceae</taxon>
        <taxon>Nepenthes</taxon>
    </lineage>
</organism>
<dbReference type="SMART" id="SM00184">
    <property type="entry name" value="RING"/>
    <property type="match status" value="1"/>
</dbReference>
<dbReference type="Pfam" id="PF13639">
    <property type="entry name" value="zf-RING_2"/>
    <property type="match status" value="1"/>
</dbReference>
<sequence length="207" mass="23268">MGRIAASSPPELYPQELQLKLYQAFIFSIPILFSIILFLLFYLFYLKKRSSNLSASSSPPPPPLPPPSPPPLSSSQSASFLSSPWRLGVKGELKDKLQAVLFDEELQARDSQCCVCLGEFQMEEKLCQVPSCKHVFHKDCIRHWLRGNATCPLCRCYVISPIKLTNLELPSGPESLHSHGDENYDHLQHQVVYMSPQQHEAITVDGS</sequence>
<dbReference type="InterPro" id="IPR044600">
    <property type="entry name" value="ATL1/ATL16-like"/>
</dbReference>
<keyword evidence="7" id="KW-0833">Ubl conjugation pathway</keyword>
<dbReference type="GO" id="GO:0016567">
    <property type="term" value="P:protein ubiquitination"/>
    <property type="evidence" value="ECO:0007669"/>
    <property type="project" value="InterPro"/>
</dbReference>
<proteinExistence type="predicted"/>
<comment type="catalytic activity">
    <reaction evidence="1">
        <text>S-ubiquitinyl-[E2 ubiquitin-conjugating enzyme]-L-cysteine + [acceptor protein]-L-lysine = [E2 ubiquitin-conjugating enzyme]-L-cysteine + N(6)-ubiquitinyl-[acceptor protein]-L-lysine.</text>
        <dbReference type="EC" id="2.3.2.27"/>
    </reaction>
</comment>
<evidence type="ECO:0000256" key="4">
    <source>
        <dbReference type="ARBA" id="ARBA00022679"/>
    </source>
</evidence>
<keyword evidence="5" id="KW-0479">Metal-binding</keyword>
<evidence type="ECO:0000256" key="3">
    <source>
        <dbReference type="ARBA" id="ARBA00012483"/>
    </source>
</evidence>